<sequence>MKGSERTEQAFKRLKAERKKDPLMQYLHQARNAEEHSIQEVTETVPGATTIGGGGPEFSKAFRASFSINNGVLGGVGGNPPEISPLDGKPVLIKQIGPQVKLKSVTNYGKKYPVPREHKGKEIEIPTPIEAAEFALSYLSEVLEKVRKIEAR</sequence>
<gene>
    <name evidence="1" type="ORF">SAMN04488518_10652</name>
</gene>
<reference evidence="1 2" key="1">
    <citation type="submission" date="2016-10" db="EMBL/GenBank/DDBJ databases">
        <authorList>
            <person name="Varghese N."/>
            <person name="Submissions S."/>
        </authorList>
    </citation>
    <scope>NUCLEOTIDE SEQUENCE [LARGE SCALE GENOMIC DNA]</scope>
    <source>
        <strain evidence="1 2">DSM 16392</strain>
    </source>
</reference>
<protein>
    <recommendedName>
        <fullName evidence="3">Phage protein, HK97 gp10 family</fullName>
    </recommendedName>
</protein>
<organism evidence="1 2">
    <name type="scientific">Pseudovibrio ascidiaceicola</name>
    <dbReference type="NCBI Taxonomy" id="285279"/>
    <lineage>
        <taxon>Bacteria</taxon>
        <taxon>Pseudomonadati</taxon>
        <taxon>Pseudomonadota</taxon>
        <taxon>Alphaproteobacteria</taxon>
        <taxon>Hyphomicrobiales</taxon>
        <taxon>Stappiaceae</taxon>
        <taxon>Pseudovibrio</taxon>
    </lineage>
</organism>
<evidence type="ECO:0000313" key="1">
    <source>
        <dbReference type="EMBL" id="SFK52732.1"/>
    </source>
</evidence>
<accession>A0A1I4A8I0</accession>
<evidence type="ECO:0000313" key="2">
    <source>
        <dbReference type="Proteomes" id="UP000199598"/>
    </source>
</evidence>
<dbReference type="Proteomes" id="UP000199598">
    <property type="component" value="Unassembled WGS sequence"/>
</dbReference>
<keyword evidence="2" id="KW-1185">Reference proteome</keyword>
<name>A0A1I4A8I0_9HYPH</name>
<dbReference type="EMBL" id="FOSK01000006">
    <property type="protein sequence ID" value="SFK52732.1"/>
    <property type="molecule type" value="Genomic_DNA"/>
</dbReference>
<comment type="caution">
    <text evidence="1">The sequence shown here is derived from an EMBL/GenBank/DDBJ whole genome shotgun (WGS) entry which is preliminary data.</text>
</comment>
<proteinExistence type="predicted"/>
<evidence type="ECO:0008006" key="3">
    <source>
        <dbReference type="Google" id="ProtNLM"/>
    </source>
</evidence>